<dbReference type="FunFam" id="3.40.50.12780:FF:000012">
    <property type="entry name" value="Non-ribosomal peptide synthetase"/>
    <property type="match status" value="1"/>
</dbReference>
<feature type="transmembrane region" description="Helical" evidence="3">
    <location>
        <begin position="872"/>
        <end position="894"/>
    </location>
</feature>
<reference evidence="5 6" key="1">
    <citation type="submission" date="2016-10" db="EMBL/GenBank/DDBJ databases">
        <authorList>
            <person name="de Groot N.N."/>
        </authorList>
    </citation>
    <scope>NUCLEOTIDE SEQUENCE [LARGE SCALE GENOMIC DNA]</scope>
    <source>
        <strain evidence="5 6">JCM 11308</strain>
    </source>
</reference>
<dbReference type="SUPFAM" id="SSF47336">
    <property type="entry name" value="ACP-like"/>
    <property type="match status" value="1"/>
</dbReference>
<dbReference type="Pfam" id="PF13193">
    <property type="entry name" value="AMP-binding_C"/>
    <property type="match status" value="1"/>
</dbReference>
<feature type="transmembrane region" description="Helical" evidence="3">
    <location>
        <begin position="663"/>
        <end position="684"/>
    </location>
</feature>
<dbReference type="GO" id="GO:0043041">
    <property type="term" value="P:amino acid activation for nonribosomal peptide biosynthetic process"/>
    <property type="evidence" value="ECO:0007669"/>
    <property type="project" value="TreeGrafter"/>
</dbReference>
<dbReference type="InterPro" id="IPR009081">
    <property type="entry name" value="PP-bd_ACP"/>
</dbReference>
<keyword evidence="2" id="KW-0597">Phosphoprotein</keyword>
<dbReference type="NCBIfam" id="TIGR01733">
    <property type="entry name" value="AA-adenyl-dom"/>
    <property type="match status" value="1"/>
</dbReference>
<dbReference type="SUPFAM" id="SSF56801">
    <property type="entry name" value="Acetyl-CoA synthetase-like"/>
    <property type="match status" value="1"/>
</dbReference>
<dbReference type="Pfam" id="PF00501">
    <property type="entry name" value="AMP-binding"/>
    <property type="match status" value="1"/>
</dbReference>
<dbReference type="PROSITE" id="PS50075">
    <property type="entry name" value="CARRIER"/>
    <property type="match status" value="1"/>
</dbReference>
<dbReference type="Proteomes" id="UP000199417">
    <property type="component" value="Unassembled WGS sequence"/>
</dbReference>
<keyword evidence="6" id="KW-1185">Reference proteome</keyword>
<dbReference type="PANTHER" id="PTHR45527">
    <property type="entry name" value="NONRIBOSOMAL PEPTIDE SYNTHETASE"/>
    <property type="match status" value="1"/>
</dbReference>
<dbReference type="SUPFAM" id="SSF51161">
    <property type="entry name" value="Trimeric LpxA-like enzymes"/>
    <property type="match status" value="3"/>
</dbReference>
<dbReference type="CDD" id="cd05930">
    <property type="entry name" value="A_NRPS"/>
    <property type="match status" value="1"/>
</dbReference>
<feature type="transmembrane region" description="Helical" evidence="3">
    <location>
        <begin position="1104"/>
        <end position="1126"/>
    </location>
</feature>
<dbReference type="Gene3D" id="1.10.1200.10">
    <property type="entry name" value="ACP-like"/>
    <property type="match status" value="1"/>
</dbReference>
<dbReference type="FunFam" id="3.40.50.980:FF:000001">
    <property type="entry name" value="Non-ribosomal peptide synthetase"/>
    <property type="match status" value="1"/>
</dbReference>
<dbReference type="InterPro" id="IPR012728">
    <property type="entry name" value="Pls/PosA_C"/>
</dbReference>
<accession>A0A1G6U0S7</accession>
<feature type="transmembrane region" description="Helical" evidence="3">
    <location>
        <begin position="900"/>
        <end position="922"/>
    </location>
</feature>
<evidence type="ECO:0000313" key="5">
    <source>
        <dbReference type="EMBL" id="SDD34939.1"/>
    </source>
</evidence>
<dbReference type="PROSITE" id="PS00012">
    <property type="entry name" value="PHOSPHOPANTETHEINE"/>
    <property type="match status" value="1"/>
</dbReference>
<dbReference type="InterPro" id="IPR020845">
    <property type="entry name" value="AMP-binding_CS"/>
</dbReference>
<dbReference type="Gene3D" id="2.160.10.10">
    <property type="entry name" value="Hexapeptide repeat proteins"/>
    <property type="match status" value="3"/>
</dbReference>
<evidence type="ECO:0000256" key="1">
    <source>
        <dbReference type="ARBA" id="ARBA00022450"/>
    </source>
</evidence>
<dbReference type="InterPro" id="IPR045851">
    <property type="entry name" value="AMP-bd_C_sf"/>
</dbReference>
<organism evidence="5 6">
    <name type="scientific">Rhodococcus tukisamuensis</name>
    <dbReference type="NCBI Taxonomy" id="168276"/>
    <lineage>
        <taxon>Bacteria</taxon>
        <taxon>Bacillati</taxon>
        <taxon>Actinomycetota</taxon>
        <taxon>Actinomycetes</taxon>
        <taxon>Mycobacteriales</taxon>
        <taxon>Nocardiaceae</taxon>
        <taxon>Rhodococcus</taxon>
    </lineage>
</organism>
<evidence type="ECO:0000259" key="4">
    <source>
        <dbReference type="PROSITE" id="PS50075"/>
    </source>
</evidence>
<feature type="domain" description="Carrier" evidence="4">
    <location>
        <begin position="526"/>
        <end position="605"/>
    </location>
</feature>
<gene>
    <name evidence="5" type="ORF">SAMN05444580_10432</name>
</gene>
<dbReference type="InterPro" id="IPR006162">
    <property type="entry name" value="Ppantetheine_attach_site"/>
</dbReference>
<dbReference type="InterPro" id="IPR042099">
    <property type="entry name" value="ANL_N_sf"/>
</dbReference>
<feature type="transmembrane region" description="Helical" evidence="3">
    <location>
        <begin position="1138"/>
        <end position="1161"/>
    </location>
</feature>
<feature type="transmembrane region" description="Helical" evidence="3">
    <location>
        <begin position="638"/>
        <end position="657"/>
    </location>
</feature>
<keyword evidence="1" id="KW-0596">Phosphopantetheine</keyword>
<dbReference type="InterPro" id="IPR011004">
    <property type="entry name" value="Trimer_LpxA-like_sf"/>
</dbReference>
<dbReference type="Gene3D" id="3.30.300.30">
    <property type="match status" value="1"/>
</dbReference>
<keyword evidence="3" id="KW-1133">Transmembrane helix</keyword>
<proteinExistence type="predicted"/>
<name>A0A1G6U0S7_9NOCA</name>
<evidence type="ECO:0000313" key="6">
    <source>
        <dbReference type="Proteomes" id="UP000199417"/>
    </source>
</evidence>
<keyword evidence="3" id="KW-0812">Transmembrane</keyword>
<keyword evidence="3" id="KW-0472">Membrane</keyword>
<dbReference type="InterPro" id="IPR036736">
    <property type="entry name" value="ACP-like_sf"/>
</dbReference>
<dbReference type="InterPro" id="IPR000873">
    <property type="entry name" value="AMP-dep_synth/lig_dom"/>
</dbReference>
<dbReference type="InterPro" id="IPR025110">
    <property type="entry name" value="AMP-bd_C"/>
</dbReference>
<dbReference type="Pfam" id="PF00550">
    <property type="entry name" value="PP-binding"/>
    <property type="match status" value="1"/>
</dbReference>
<dbReference type="GO" id="GO:0005737">
    <property type="term" value="C:cytoplasm"/>
    <property type="evidence" value="ECO:0007669"/>
    <property type="project" value="TreeGrafter"/>
</dbReference>
<evidence type="ECO:0000256" key="3">
    <source>
        <dbReference type="SAM" id="Phobius"/>
    </source>
</evidence>
<evidence type="ECO:0000256" key="2">
    <source>
        <dbReference type="ARBA" id="ARBA00022553"/>
    </source>
</evidence>
<dbReference type="NCBIfam" id="TIGR02353">
    <property type="entry name" value="NRPS_term_dom"/>
    <property type="match status" value="1"/>
</dbReference>
<dbReference type="InterPro" id="IPR010071">
    <property type="entry name" value="AA_adenyl_dom"/>
</dbReference>
<dbReference type="GO" id="GO:0031177">
    <property type="term" value="F:phosphopantetheine binding"/>
    <property type="evidence" value="ECO:0007669"/>
    <property type="project" value="TreeGrafter"/>
</dbReference>
<dbReference type="PANTHER" id="PTHR45527:SF1">
    <property type="entry name" value="FATTY ACID SYNTHASE"/>
    <property type="match status" value="1"/>
</dbReference>
<dbReference type="STRING" id="168276.SAMN05444580_10432"/>
<dbReference type="EMBL" id="FNAB01000004">
    <property type="protein sequence ID" value="SDD34939.1"/>
    <property type="molecule type" value="Genomic_DNA"/>
</dbReference>
<dbReference type="Gene3D" id="3.40.50.12780">
    <property type="entry name" value="N-terminal domain of ligase-like"/>
    <property type="match status" value="1"/>
</dbReference>
<sequence length="1322" mass="140803">MRRVEPSPAGGSTFRPLSRRLNHVFEATADLTPSAVAVECGSVRLTYAQLEFHANQLAHQLTALGSGVGSRVAILLERSPATYVALLGVLKAGAAFVPIDPASPADRIAYITEDAGVDLVVTTASFGQTLSTLHTNWLELDTQAAEISGQPGTRPDLEILHKDPAAYVIYTSGSTGRPKGVEVAQSSICNFLDVVPEVYDVQPTDRVYQGMTISFDFSIEEIWPTWAVGATLVAGPTDSRRLGGELADFLDDAAITVLYCVPTLLATIPRDLPRLRSILVGGEACPREIVERWARPGRRILNTYGPTEATVTATWCELLPGRPVTIGVPLPTYSVVILDEDRYPVADGEVGEICIGGPGVARGYVGRPDLTADRFFPHPFAGPGGRLYRTGDLGRITDDREIEYLGRADSEVKIRGHRVDLGEIESVLLEDPAVASSVVTLATVAGSEHLAAYLVLRTGSARQGGSPELIERLHREAHSRLPDYMVPTFVDIVDELPMMPSGKVDRPRLPEPTGQRLALATGPVVAAASDLERTLQVLWAEQLGVEADALSVDANFFTELGGHSLLAAQLVTTLRERGVDDALGIRDVYANPTVRELAAALAPAAGQAAVAAPPVDKLPPRVPRSSEVARAGGAQGGLLLLILLVVTLPVSVVYSLHDGQPSFGALVDLLLATVPTYLLVRWVLPVLLVRPLSRGIEPGTYPLWGATYLRLWMVEHLMMLSPMPVLSGSPMMASFLRATGAEVGRDSYIGTSTVPFPSMVTIGDHASIGYNTDLRPWHVASGWVVLAPIVIGDRAFVAENCVLEPGSGIGDGAMLGEQSTLTRGWRIPDGQRWIGSPPSEVPALSESVEAMHAAGPAPSWTRRLTAAAWGGLALLELLAIATIVPSLVMVWAVLLEYGMIAALLATLLSGAVYVLTVCAVVAGGKKLILPNLPAGEYPAASGLGIRKWMTDKLFEMSLTYNNSLYATLYTAPWLRLLGARVGVGAEVSTVAHIDPDLLTIGDESFVADMASLGGATVCNGRMLFEHTEVGTRAFVGNAAMLPSGTRTGDGSLIGVLTVPPAGGVPPDTSWLGSPAIFLPARQDSGDFDDSEIFSPSRGVVAHRLFIEFFRITLPATVVGVSLYFYLLGLSQFARNTGMFVTVVVAPLLALATAYGVVLYAAAVKRNMVGTYVPRVEPLWAKFVRRAEFATGVYEAAAVPVLLHQLMGTPFLPPLLRSFGATIGRRAWIGTTYLTEFDLVRIGDDATVGAGVSLQTHLFEDRVMKMSTVTVGGSATVGTRSIVLYDAVVGDGAELDALSLLMKGEQLPPHTRWHGIPAQGVRS</sequence>
<dbReference type="GO" id="GO:0044550">
    <property type="term" value="P:secondary metabolite biosynthetic process"/>
    <property type="evidence" value="ECO:0007669"/>
    <property type="project" value="TreeGrafter"/>
</dbReference>
<dbReference type="PROSITE" id="PS00455">
    <property type="entry name" value="AMP_BINDING"/>
    <property type="match status" value="1"/>
</dbReference>
<protein>
    <recommendedName>
        <fullName evidence="4">Carrier domain-containing protein</fullName>
    </recommendedName>
</protein>